<dbReference type="Gene3D" id="3.30.70.120">
    <property type="match status" value="1"/>
</dbReference>
<sequence>MIKAKILKIYLREGDKFEGELMYKHIMKILKREGISGATVYKGICGYGVRGVAEFDIFRLSVNLPVIIECVDIEENINRVLPKLYEVIKNNGLIIITDCHVYKGETYE</sequence>
<dbReference type="InterPro" id="IPR011322">
    <property type="entry name" value="N-reg_PII-like_a/b"/>
</dbReference>
<dbReference type="PANTHER" id="PTHR35983:SF1">
    <property type="entry name" value="UPF0166 PROTEIN TM_0021"/>
    <property type="match status" value="1"/>
</dbReference>
<dbReference type="Pfam" id="PF02641">
    <property type="entry name" value="DUF190"/>
    <property type="match status" value="1"/>
</dbReference>
<dbReference type="SUPFAM" id="SSF54913">
    <property type="entry name" value="GlnB-like"/>
    <property type="match status" value="1"/>
</dbReference>
<dbReference type="OMA" id="MVEVEHW"/>
<evidence type="ECO:0000313" key="2">
    <source>
        <dbReference type="EMBL" id="HII59160.1"/>
    </source>
</evidence>
<accession>A0A832STB8</accession>
<dbReference type="AlphaFoldDB" id="A0A832STB8"/>
<name>A0A832STB8_9EURY</name>
<dbReference type="EMBL" id="DUJR01000005">
    <property type="protein sequence ID" value="HII59160.1"/>
    <property type="molecule type" value="Genomic_DNA"/>
</dbReference>
<comment type="caution">
    <text evidence="2">The sequence shown here is derived from an EMBL/GenBank/DDBJ whole genome shotgun (WGS) entry which is preliminary data.</text>
</comment>
<organism evidence="2 3">
    <name type="scientific">Methanocaldococcus jannaschii</name>
    <dbReference type="NCBI Taxonomy" id="2190"/>
    <lineage>
        <taxon>Archaea</taxon>
        <taxon>Methanobacteriati</taxon>
        <taxon>Methanobacteriota</taxon>
        <taxon>Methanomada group</taxon>
        <taxon>Methanococci</taxon>
        <taxon>Methanococcales</taxon>
        <taxon>Methanocaldococcaceae</taxon>
        <taxon>Methanocaldococcus</taxon>
    </lineage>
</organism>
<evidence type="ECO:0000313" key="3">
    <source>
        <dbReference type="Proteomes" id="UP000645676"/>
    </source>
</evidence>
<gene>
    <name evidence="2" type="ORF">HA335_01045</name>
</gene>
<comment type="similarity">
    <text evidence="1">Belongs to the UPF0166 family.</text>
</comment>
<proteinExistence type="inferred from homology"/>
<dbReference type="PANTHER" id="PTHR35983">
    <property type="entry name" value="UPF0166 PROTEIN TM_0021"/>
    <property type="match status" value="1"/>
</dbReference>
<reference evidence="2" key="1">
    <citation type="journal article" date="2020" name="bioRxiv">
        <title>A rank-normalized archaeal taxonomy based on genome phylogeny resolves widespread incomplete and uneven classifications.</title>
        <authorList>
            <person name="Rinke C."/>
            <person name="Chuvochina M."/>
            <person name="Mussig A.J."/>
            <person name="Chaumeil P.-A."/>
            <person name="Waite D.W."/>
            <person name="Whitman W.B."/>
            <person name="Parks D.H."/>
            <person name="Hugenholtz P."/>
        </authorList>
    </citation>
    <scope>NUCLEOTIDE SEQUENCE</scope>
    <source>
        <strain evidence="2">UBA8849</strain>
    </source>
</reference>
<evidence type="ECO:0000256" key="1">
    <source>
        <dbReference type="ARBA" id="ARBA00010554"/>
    </source>
</evidence>
<dbReference type="InterPro" id="IPR015867">
    <property type="entry name" value="N-reg_PII/ATP_PRibTrfase_C"/>
</dbReference>
<protein>
    <submittedName>
        <fullName evidence="2">DUF190 domain-containing protein</fullName>
    </submittedName>
</protein>
<dbReference type="Proteomes" id="UP000645676">
    <property type="component" value="Unassembled WGS sequence"/>
</dbReference>
<dbReference type="InterPro" id="IPR003793">
    <property type="entry name" value="UPF0166"/>
</dbReference>
<dbReference type="RefSeq" id="WP_010871048.1">
    <property type="nucleotide sequence ID" value="NC_000909.1"/>
</dbReference>
<dbReference type="SMR" id="A0A832STB8"/>